<protein>
    <submittedName>
        <fullName evidence="2">Uncharacterized protein</fullName>
    </submittedName>
</protein>
<feature type="region of interest" description="Disordered" evidence="1">
    <location>
        <begin position="75"/>
        <end position="110"/>
    </location>
</feature>
<dbReference type="Proteomes" id="UP001218188">
    <property type="component" value="Unassembled WGS sequence"/>
</dbReference>
<feature type="region of interest" description="Disordered" evidence="1">
    <location>
        <begin position="140"/>
        <end position="159"/>
    </location>
</feature>
<sequence>MPWVKGECKEDARRGEGIEKGSKNGRRRMRVGGSTGERGTGRRVKTQDGCTVERKETGTRVHAVALEAGKHIGRRLLLPPRPPTQPVPTAKHARVHAHHHVRAPDRAELRRERARRRVEGREAQRARGWGESCAALAEPACAAGTPRSSEPQPQRPARVPPLHASLACIRTPRPGQRVCVRVRAVVRVRAPPVLHRQQGRARRRPARGFGGAQAGDERGLVGDVARLLLGLKEEGGGRGEGRKV</sequence>
<proteinExistence type="predicted"/>
<dbReference type="AlphaFoldDB" id="A0AAD6S1Y2"/>
<name>A0AAD6S1Y2_9AGAR</name>
<feature type="compositionally biased region" description="Basic residues" evidence="1">
    <location>
        <begin position="91"/>
        <end position="101"/>
    </location>
</feature>
<keyword evidence="3" id="KW-1185">Reference proteome</keyword>
<evidence type="ECO:0000313" key="2">
    <source>
        <dbReference type="EMBL" id="KAJ7019410.1"/>
    </source>
</evidence>
<feature type="compositionally biased region" description="Basic and acidic residues" evidence="1">
    <location>
        <begin position="1"/>
        <end position="22"/>
    </location>
</feature>
<evidence type="ECO:0000313" key="3">
    <source>
        <dbReference type="Proteomes" id="UP001218188"/>
    </source>
</evidence>
<organism evidence="2 3">
    <name type="scientific">Mycena alexandri</name>
    <dbReference type="NCBI Taxonomy" id="1745969"/>
    <lineage>
        <taxon>Eukaryota</taxon>
        <taxon>Fungi</taxon>
        <taxon>Dikarya</taxon>
        <taxon>Basidiomycota</taxon>
        <taxon>Agaricomycotina</taxon>
        <taxon>Agaricomycetes</taxon>
        <taxon>Agaricomycetidae</taxon>
        <taxon>Agaricales</taxon>
        <taxon>Marasmiineae</taxon>
        <taxon>Mycenaceae</taxon>
        <taxon>Mycena</taxon>
    </lineage>
</organism>
<accession>A0AAD6S1Y2</accession>
<feature type="compositionally biased region" description="Basic residues" evidence="1">
    <location>
        <begin position="197"/>
        <end position="206"/>
    </location>
</feature>
<reference evidence="2" key="1">
    <citation type="submission" date="2023-03" db="EMBL/GenBank/DDBJ databases">
        <title>Massive genome expansion in bonnet fungi (Mycena s.s.) driven by repeated elements and novel gene families across ecological guilds.</title>
        <authorList>
            <consortium name="Lawrence Berkeley National Laboratory"/>
            <person name="Harder C.B."/>
            <person name="Miyauchi S."/>
            <person name="Viragh M."/>
            <person name="Kuo A."/>
            <person name="Thoen E."/>
            <person name="Andreopoulos B."/>
            <person name="Lu D."/>
            <person name="Skrede I."/>
            <person name="Drula E."/>
            <person name="Henrissat B."/>
            <person name="Morin E."/>
            <person name="Kohler A."/>
            <person name="Barry K."/>
            <person name="LaButti K."/>
            <person name="Morin E."/>
            <person name="Salamov A."/>
            <person name="Lipzen A."/>
            <person name="Mereny Z."/>
            <person name="Hegedus B."/>
            <person name="Baldrian P."/>
            <person name="Stursova M."/>
            <person name="Weitz H."/>
            <person name="Taylor A."/>
            <person name="Grigoriev I.V."/>
            <person name="Nagy L.G."/>
            <person name="Martin F."/>
            <person name="Kauserud H."/>
        </authorList>
    </citation>
    <scope>NUCLEOTIDE SEQUENCE</scope>
    <source>
        <strain evidence="2">CBHHK200</strain>
    </source>
</reference>
<dbReference type="EMBL" id="JARJCM010000294">
    <property type="protein sequence ID" value="KAJ7019410.1"/>
    <property type="molecule type" value="Genomic_DNA"/>
</dbReference>
<feature type="region of interest" description="Disordered" evidence="1">
    <location>
        <begin position="1"/>
        <end position="52"/>
    </location>
</feature>
<comment type="caution">
    <text evidence="2">The sequence shown here is derived from an EMBL/GenBank/DDBJ whole genome shotgun (WGS) entry which is preliminary data.</text>
</comment>
<evidence type="ECO:0000256" key="1">
    <source>
        <dbReference type="SAM" id="MobiDB-lite"/>
    </source>
</evidence>
<feature type="region of interest" description="Disordered" evidence="1">
    <location>
        <begin position="196"/>
        <end position="216"/>
    </location>
</feature>
<gene>
    <name evidence="2" type="ORF">C8F04DRAFT_1242619</name>
</gene>